<feature type="region of interest" description="Disordered" evidence="13">
    <location>
        <begin position="717"/>
        <end position="765"/>
    </location>
</feature>
<dbReference type="InterPro" id="IPR001680">
    <property type="entry name" value="WD40_rpt"/>
</dbReference>
<comment type="similarity">
    <text evidence="2 12">Belongs to the WD repeat coronin family.</text>
</comment>
<dbReference type="SUPFAM" id="SSF50978">
    <property type="entry name" value="WD40 repeat-like"/>
    <property type="match status" value="2"/>
</dbReference>
<evidence type="ECO:0000259" key="14">
    <source>
        <dbReference type="SMART" id="SM01166"/>
    </source>
</evidence>
<dbReference type="PANTHER" id="PTHR10856:SF20">
    <property type="entry name" value="CORONIN-7"/>
    <property type="match status" value="1"/>
</dbReference>
<comment type="caution">
    <text evidence="15">The sequence shown here is derived from an EMBL/GenBank/DDBJ whole genome shotgun (WGS) entry which is preliminary data.</text>
</comment>
<evidence type="ECO:0000313" key="16">
    <source>
        <dbReference type="Proteomes" id="UP000719412"/>
    </source>
</evidence>
<dbReference type="GO" id="GO:0051082">
    <property type="term" value="F:unfolded protein binding"/>
    <property type="evidence" value="ECO:0007669"/>
    <property type="project" value="InterPro"/>
</dbReference>
<keyword evidence="9" id="KW-0009">Actin-binding</keyword>
<keyword evidence="8" id="KW-0862">Zinc</keyword>
<feature type="region of interest" description="Disordered" evidence="13">
    <location>
        <begin position="490"/>
        <end position="534"/>
    </location>
</feature>
<evidence type="ECO:0000256" key="3">
    <source>
        <dbReference type="ARBA" id="ARBA00022490"/>
    </source>
</evidence>
<dbReference type="GO" id="GO:0005737">
    <property type="term" value="C:cytoplasm"/>
    <property type="evidence" value="ECO:0007669"/>
    <property type="project" value="UniProtKB-SubCell"/>
</dbReference>
<keyword evidence="6 12" id="KW-0677">Repeat</keyword>
<keyword evidence="4 11" id="KW-0853">WD repeat</keyword>
<dbReference type="EMBL" id="JABDTM020025750">
    <property type="protein sequence ID" value="KAH0812857.1"/>
    <property type="molecule type" value="Genomic_DNA"/>
</dbReference>
<dbReference type="Gene3D" id="2.60.260.20">
    <property type="entry name" value="Urease metallochaperone UreE, N-terminal domain"/>
    <property type="match status" value="1"/>
</dbReference>
<evidence type="ECO:0000256" key="13">
    <source>
        <dbReference type="SAM" id="MobiDB-lite"/>
    </source>
</evidence>
<reference evidence="15" key="2">
    <citation type="submission" date="2021-08" db="EMBL/GenBank/DDBJ databases">
        <authorList>
            <person name="Eriksson T."/>
        </authorList>
    </citation>
    <scope>NUCLEOTIDE SEQUENCE</scope>
    <source>
        <strain evidence="15">Stoneville</strain>
        <tissue evidence="15">Whole head</tissue>
    </source>
</reference>
<feature type="repeat" description="WD" evidence="11">
    <location>
        <begin position="894"/>
        <end position="930"/>
    </location>
</feature>
<dbReference type="FunFam" id="2.130.10.10:FF:000076">
    <property type="entry name" value="Coronin"/>
    <property type="match status" value="1"/>
</dbReference>
<sequence>MAWRFKASKYKNAAPIVPKPENYVRDICVGSYQTYGNNIAASAKFMAFNWDHAGSSLAVLPIDDSGRKSKLMPLLHAHSDTVTDMEFSPFHDGLLATGSQDCLVKIWHIPEHGLQESLSNPECTFSHKQRRVETVGFHPTADFLLHSTSYTTLTLWDLISGQELFSNADPTDVIQSVSWKRDGTLLATSSKDKQVRILDPRVEESCVKTANSHQSIKDSRVVWLGDSNRVLTTGFDSQRLRQIIIRDLRNFGEAEKSLELDCSTGILIPLYDADTGMLFLAGKGDTTIGYMEVMEKEPYLMEGIRHSGEQSKGACLVPKRALNVMQGEVNRILQLTSTCVIPITYQVPRKTYRDFHADLYPDTPGYKTELTAEQWMNGKNIPIPRISLDPAKRENGEEPIIVHRGALSKLKEEYETETVIDTKPVPKKPFQPKITAAITKNDFHPVKEIIKDLERDKSPISDSKPEIVQDNKVAENNKINLEETATAQNVVPPKPLPRTSRTGSICEPLEDPNNLPKPVARPRTNSATPVVTSVNPNVPIAGGYKPRLGPKPFTPPKLNEPESFDKVFCVPAVPGQQVQQSNGVHEPKTPVSETSPAVEEICQEKEVVENDDDPKSESETVKSETVEENESSAVSGHAPKTPSTAERRKMFESNTKENEPEDNFDVIDQSGTFERASVQRSSIAERRKMYENRSQSVQETPTVIIEKAGGSPVMLRRKDSFKNRKNAEDVLKDDNSRKSGQVSKQLSLDHQAGKKGDNFAAPTPKRTSTVFGRVSKFRHLKGTPAHKSFHIENIRNLSRQISGECDGFHANPDRVAVPLSGPGGKIAIFELSKTGKLPDGVIPALVHGNNVMDFAWDPFDTRRLAVACDDGIVKLWRIPDDGLSEPTNEPEGEFNAHPDKIYFIKFHPTAKDVLASGSYDMTIKIWDLATLTEKIVLKGHTDQMFSFAWSPCGAFCSTVSKDAKIRIYKPRSNDAPIREGKGPVGSRGARVVWALDGHFIVVMGFDKVSERQIMVFKSTDLSNPLNTVGLDVSPAILIPFYDEDSSTLFLTGKGDSTIYAFEITEETPYICPLSHHRCNNLHQGLSFLFKNVCDVSNVEFAKALRLTNNTIEPLSFTVPRIKTELFQDDLFPPTRVVWKPALTSAEWFGGKDKAPQRISLKPEGMDLLSESQGQVNSSDRTINKSASSPFIGASQPYNRLAWNAELTGQTKMKQEEILGDETKRKQFDTWGATSEQMGGMGGGGPHSGHQGFAESWQYQSSIDPEELFRKIFGEAGFGRSTGFDDFAESSYGFGQAQEVIVKLTFTQAARGTNKDLTVNVVDTCPKCQGSRCELGIEDGQTVRMSVGNKELFITFQVEKSRYFKRDGPDVHTEAEISVGQSLLGGTIRIEGLYEDHTIQVMPGTSSHTRIRLTGKGMKKVNGYGHGDHYVVLKIQVPKHLSAKQKALVQAYAELETDTPGQILGVTMKTDGKDKDEMPLAGSEAKSQASQDGEKPSLLSKIKTALFG</sequence>
<organism evidence="15 16">
    <name type="scientific">Tenebrio molitor</name>
    <name type="common">Yellow mealworm beetle</name>
    <dbReference type="NCBI Taxonomy" id="7067"/>
    <lineage>
        <taxon>Eukaryota</taxon>
        <taxon>Metazoa</taxon>
        <taxon>Ecdysozoa</taxon>
        <taxon>Arthropoda</taxon>
        <taxon>Hexapoda</taxon>
        <taxon>Insecta</taxon>
        <taxon>Pterygota</taxon>
        <taxon>Neoptera</taxon>
        <taxon>Endopterygota</taxon>
        <taxon>Coleoptera</taxon>
        <taxon>Polyphaga</taxon>
        <taxon>Cucujiformia</taxon>
        <taxon>Tenebrionidae</taxon>
        <taxon>Tenebrio</taxon>
    </lineage>
</organism>
<dbReference type="Pfam" id="PF00400">
    <property type="entry name" value="WD40"/>
    <property type="match status" value="5"/>
</dbReference>
<feature type="region of interest" description="Disordered" evidence="13">
    <location>
        <begin position="1463"/>
        <end position="1495"/>
    </location>
</feature>
<dbReference type="InterPro" id="IPR015505">
    <property type="entry name" value="Coronin"/>
</dbReference>
<feature type="compositionally biased region" description="Basic and acidic residues" evidence="13">
    <location>
        <begin position="645"/>
        <end position="658"/>
    </location>
</feature>
<evidence type="ECO:0000256" key="9">
    <source>
        <dbReference type="ARBA" id="ARBA00023203"/>
    </source>
</evidence>
<dbReference type="InterPro" id="IPR019775">
    <property type="entry name" value="WD40_repeat_CS"/>
</dbReference>
<feature type="compositionally biased region" description="Polar residues" evidence="13">
    <location>
        <begin position="738"/>
        <end position="748"/>
    </location>
</feature>
<dbReference type="FunFam" id="2.130.10.10:FF:000362">
    <property type="entry name" value="Coronin"/>
    <property type="match status" value="1"/>
</dbReference>
<comment type="subcellular location">
    <subcellularLocation>
        <location evidence="1">Cytoplasm</location>
    </subcellularLocation>
</comment>
<proteinExistence type="inferred from homology"/>
<evidence type="ECO:0000256" key="8">
    <source>
        <dbReference type="ARBA" id="ARBA00022833"/>
    </source>
</evidence>
<keyword evidence="3" id="KW-0963">Cytoplasm</keyword>
<dbReference type="InterPro" id="IPR008971">
    <property type="entry name" value="HSP40/DnaJ_pept-bd"/>
</dbReference>
<dbReference type="Pfam" id="PF08953">
    <property type="entry name" value="DUF1899"/>
    <property type="match status" value="2"/>
</dbReference>
<feature type="compositionally biased region" description="Basic and acidic residues" evidence="13">
    <location>
        <begin position="602"/>
        <end position="625"/>
    </location>
</feature>
<evidence type="ECO:0000256" key="12">
    <source>
        <dbReference type="RuleBase" id="RU280818"/>
    </source>
</evidence>
<name>A0A8J6LAC8_TENMO</name>
<feature type="region of interest" description="Disordered" evidence="13">
    <location>
        <begin position="578"/>
        <end position="697"/>
    </location>
</feature>
<evidence type="ECO:0000256" key="11">
    <source>
        <dbReference type="PROSITE-ProRule" id="PRU00221"/>
    </source>
</evidence>
<dbReference type="SMART" id="SM01167">
    <property type="entry name" value="DUF1900"/>
    <property type="match status" value="2"/>
</dbReference>
<dbReference type="InterPro" id="IPR015943">
    <property type="entry name" value="WD40/YVTN_repeat-like_dom_sf"/>
</dbReference>
<evidence type="ECO:0000256" key="2">
    <source>
        <dbReference type="ARBA" id="ARBA00009482"/>
    </source>
</evidence>
<dbReference type="InterPro" id="IPR002939">
    <property type="entry name" value="DnaJ_C"/>
</dbReference>
<dbReference type="CDD" id="cd10747">
    <property type="entry name" value="DnaJ_C"/>
    <property type="match status" value="1"/>
</dbReference>
<dbReference type="PANTHER" id="PTHR10856">
    <property type="entry name" value="CORONIN"/>
    <property type="match status" value="1"/>
</dbReference>
<feature type="repeat" description="WD" evidence="11">
    <location>
        <begin position="937"/>
        <end position="978"/>
    </location>
</feature>
<evidence type="ECO:0000256" key="7">
    <source>
        <dbReference type="ARBA" id="ARBA00022771"/>
    </source>
</evidence>
<reference evidence="15" key="1">
    <citation type="journal article" date="2020" name="J Insects Food Feed">
        <title>The yellow mealworm (Tenebrio molitor) genome: a resource for the emerging insects as food and feed industry.</title>
        <authorList>
            <person name="Eriksson T."/>
            <person name="Andere A."/>
            <person name="Kelstrup H."/>
            <person name="Emery V."/>
            <person name="Picard C."/>
        </authorList>
    </citation>
    <scope>NUCLEOTIDE SEQUENCE</scope>
    <source>
        <strain evidence="15">Stoneville</strain>
        <tissue evidence="15">Whole head</tissue>
    </source>
</reference>
<dbReference type="Gene3D" id="2.130.10.10">
    <property type="entry name" value="YVTN repeat-like/Quinoprotein amine dehydrogenase"/>
    <property type="match status" value="2"/>
</dbReference>
<feature type="compositionally biased region" description="Basic and acidic residues" evidence="13">
    <location>
        <begin position="717"/>
        <end position="737"/>
    </location>
</feature>
<evidence type="ECO:0000313" key="15">
    <source>
        <dbReference type="EMBL" id="KAH0812857.1"/>
    </source>
</evidence>
<keyword evidence="16" id="KW-1185">Reference proteome</keyword>
<feature type="domain" description="DUF1899" evidence="14">
    <location>
        <begin position="770"/>
        <end position="835"/>
    </location>
</feature>
<dbReference type="PROSITE" id="PS50294">
    <property type="entry name" value="WD_REPEATS_REGION"/>
    <property type="match status" value="2"/>
</dbReference>
<dbReference type="Proteomes" id="UP000719412">
    <property type="component" value="Unassembled WGS sequence"/>
</dbReference>
<dbReference type="SMART" id="SM00320">
    <property type="entry name" value="WD40"/>
    <property type="match status" value="6"/>
</dbReference>
<feature type="repeat" description="WD" evidence="11">
    <location>
        <begin position="125"/>
        <end position="166"/>
    </location>
</feature>
<dbReference type="PROSITE" id="PS50082">
    <property type="entry name" value="WD_REPEATS_2"/>
    <property type="match status" value="4"/>
</dbReference>
<dbReference type="InterPro" id="IPR015048">
    <property type="entry name" value="DUF1899"/>
</dbReference>
<dbReference type="GO" id="GO:0030036">
    <property type="term" value="P:actin cytoskeleton organization"/>
    <property type="evidence" value="ECO:0007669"/>
    <property type="project" value="UniProtKB-ARBA"/>
</dbReference>
<evidence type="ECO:0000256" key="5">
    <source>
        <dbReference type="ARBA" id="ARBA00022723"/>
    </source>
</evidence>
<dbReference type="FunFam" id="2.60.260.20:FF:000005">
    <property type="entry name" value="Chaperone protein dnaJ 1, mitochondrial"/>
    <property type="match status" value="1"/>
</dbReference>
<dbReference type="Pfam" id="PF01556">
    <property type="entry name" value="DnaJ_C"/>
    <property type="match status" value="1"/>
</dbReference>
<feature type="domain" description="DUF1899" evidence="14">
    <location>
        <begin position="4"/>
        <end position="66"/>
    </location>
</feature>
<evidence type="ECO:0000256" key="10">
    <source>
        <dbReference type="ARBA" id="ARBA00024838"/>
    </source>
</evidence>
<keyword evidence="7" id="KW-0863">Zinc-finger</keyword>
<accession>A0A8J6LAC8</accession>
<dbReference type="PROSITE" id="PS00678">
    <property type="entry name" value="WD_REPEATS_1"/>
    <property type="match status" value="1"/>
</dbReference>
<dbReference type="InterPro" id="IPR036322">
    <property type="entry name" value="WD40_repeat_dom_sf"/>
</dbReference>
<dbReference type="SUPFAM" id="SSF49493">
    <property type="entry name" value="HSP40/DnaJ peptide-binding domain"/>
    <property type="match status" value="1"/>
</dbReference>
<evidence type="ECO:0000256" key="1">
    <source>
        <dbReference type="ARBA" id="ARBA00004496"/>
    </source>
</evidence>
<keyword evidence="5" id="KW-0479">Metal-binding</keyword>
<dbReference type="SMART" id="SM01166">
    <property type="entry name" value="DUF1899"/>
    <property type="match status" value="2"/>
</dbReference>
<evidence type="ECO:0000256" key="6">
    <source>
        <dbReference type="ARBA" id="ARBA00022737"/>
    </source>
</evidence>
<feature type="repeat" description="WD" evidence="11">
    <location>
        <begin position="75"/>
        <end position="109"/>
    </location>
</feature>
<dbReference type="GO" id="GO:0003779">
    <property type="term" value="F:actin binding"/>
    <property type="evidence" value="ECO:0007669"/>
    <property type="project" value="UniProtKB-KW"/>
</dbReference>
<dbReference type="GO" id="GO:0006457">
    <property type="term" value="P:protein folding"/>
    <property type="evidence" value="ECO:0007669"/>
    <property type="project" value="InterPro"/>
</dbReference>
<comment type="function">
    <text evidence="10">F-actin regulator involved in anterograde Golgi to endosome transport: upon ubiquitination via 'Lys-33'-linked ubiquitin chains by the BCR(KLHL20) E3 ubiquitin ligase complex, interacts with EPS15 and localizes to the trans-Golgi network, where it promotes actin polymerization, thereby facilitating post-Golgi trafficking. May play a role in the maintenance of the Golgi apparatus morphology.</text>
</comment>
<evidence type="ECO:0000256" key="4">
    <source>
        <dbReference type="ARBA" id="ARBA00022574"/>
    </source>
</evidence>
<dbReference type="Pfam" id="PF16300">
    <property type="entry name" value="WD40_4"/>
    <property type="match status" value="2"/>
</dbReference>
<gene>
    <name evidence="15" type="ORF">GEV33_009936</name>
</gene>
<protein>
    <recommendedName>
        <fullName evidence="12">Coronin</fullName>
    </recommendedName>
</protein>
<dbReference type="GO" id="GO:0008270">
    <property type="term" value="F:zinc ion binding"/>
    <property type="evidence" value="ECO:0007669"/>
    <property type="project" value="UniProtKB-KW"/>
</dbReference>